<dbReference type="GO" id="GO:0016020">
    <property type="term" value="C:membrane"/>
    <property type="evidence" value="ECO:0007669"/>
    <property type="project" value="InterPro"/>
</dbReference>
<evidence type="ECO:0000313" key="1">
    <source>
        <dbReference type="EMBL" id="BDI33075.1"/>
    </source>
</evidence>
<name>A0A402CPJ7_9BACT</name>
<dbReference type="Gene3D" id="3.30.479.30">
    <property type="entry name" value="Band 7 domain"/>
    <property type="match status" value="1"/>
</dbReference>
<dbReference type="PRINTS" id="PR00679">
    <property type="entry name" value="PROHIBITIN"/>
</dbReference>
<dbReference type="SMART" id="SM00244">
    <property type="entry name" value="PHB"/>
    <property type="match status" value="1"/>
</dbReference>
<dbReference type="PANTHER" id="PTHR23222:SF0">
    <property type="entry name" value="PROHIBITIN 1"/>
    <property type="match status" value="1"/>
</dbReference>
<dbReference type="Proteomes" id="UP000287394">
    <property type="component" value="Chromosome"/>
</dbReference>
<reference evidence="1 2" key="1">
    <citation type="journal article" date="2019" name="Int. J. Syst. Evol. Microbiol.">
        <title>Capsulimonas corticalis gen. nov., sp. nov., an aerobic capsulated bacterium, of a novel bacterial order, Capsulimonadales ord. nov., of the class Armatimonadia of the phylum Armatimonadetes.</title>
        <authorList>
            <person name="Li J."/>
            <person name="Kudo C."/>
            <person name="Tonouchi A."/>
        </authorList>
    </citation>
    <scope>NUCLEOTIDE SEQUENCE [LARGE SCALE GENOMIC DNA]</scope>
    <source>
        <strain evidence="1 2">AX-7</strain>
    </source>
</reference>
<dbReference type="SUPFAM" id="SSF117892">
    <property type="entry name" value="Band 7/SPFH domain"/>
    <property type="match status" value="1"/>
</dbReference>
<dbReference type="OrthoDB" id="9812991at2"/>
<sequence length="302" mass="32484">MFLVVLGVILLIVAAVAPAQLAEGAAHARSQVRKICGVLGVLLLIGGVLASSYISVPAGYRGVLLQFGAVNGVLDEGAHFVLPFAQTVDLMEVRTQKTEAEAAASSKDLQVVKTDVAINFHVNPVTLGKLYRDVGPDYADRIISPAVQETLKAVTARYTAEELIRRREQVKTEVDDTLAARLLAYNIIVEPNGVSLKNFDFSQEFNNAIEQKQVAQQNSEKQKYILAQADLEAQTAVTTAKGEAEANRIKAQALNTQGGQKVLAREWITKWDGHLPQVQTGAGGGTIIDLKSLLSDTPTKGQ</sequence>
<proteinExistence type="predicted"/>
<dbReference type="PANTHER" id="PTHR23222">
    <property type="entry name" value="PROHIBITIN"/>
    <property type="match status" value="1"/>
</dbReference>
<dbReference type="Pfam" id="PF01145">
    <property type="entry name" value="Band_7"/>
    <property type="match status" value="1"/>
</dbReference>
<dbReference type="AlphaFoldDB" id="A0A402CPJ7"/>
<dbReference type="InterPro" id="IPR036013">
    <property type="entry name" value="Band_7/SPFH_dom_sf"/>
</dbReference>
<dbReference type="KEGG" id="ccot:CCAX7_51260"/>
<dbReference type="InterPro" id="IPR001107">
    <property type="entry name" value="Band_7"/>
</dbReference>
<dbReference type="CDD" id="cd03401">
    <property type="entry name" value="SPFH_prohibitin"/>
    <property type="match status" value="1"/>
</dbReference>
<evidence type="ECO:0000313" key="2">
    <source>
        <dbReference type="Proteomes" id="UP000287394"/>
    </source>
</evidence>
<accession>A0A402CPJ7</accession>
<dbReference type="InterPro" id="IPR000163">
    <property type="entry name" value="Prohibitin"/>
</dbReference>
<protein>
    <submittedName>
        <fullName evidence="1">Uncharacterized protein</fullName>
    </submittedName>
</protein>
<dbReference type="RefSeq" id="WP_119319254.1">
    <property type="nucleotide sequence ID" value="NZ_AP025739.1"/>
</dbReference>
<keyword evidence="2" id="KW-1185">Reference proteome</keyword>
<organism evidence="1 2">
    <name type="scientific">Capsulimonas corticalis</name>
    <dbReference type="NCBI Taxonomy" id="2219043"/>
    <lineage>
        <taxon>Bacteria</taxon>
        <taxon>Bacillati</taxon>
        <taxon>Armatimonadota</taxon>
        <taxon>Armatimonadia</taxon>
        <taxon>Capsulimonadales</taxon>
        <taxon>Capsulimonadaceae</taxon>
        <taxon>Capsulimonas</taxon>
    </lineage>
</organism>
<gene>
    <name evidence="1" type="ORF">CCAX7_51260</name>
</gene>
<dbReference type="EMBL" id="AP025739">
    <property type="protein sequence ID" value="BDI33075.1"/>
    <property type="molecule type" value="Genomic_DNA"/>
</dbReference>